<protein>
    <submittedName>
        <fullName evidence="7">TetR/AcrR family transcriptional regulator</fullName>
    </submittedName>
</protein>
<evidence type="ECO:0000259" key="6">
    <source>
        <dbReference type="PROSITE" id="PS50977"/>
    </source>
</evidence>
<dbReference type="InterPro" id="IPR009057">
    <property type="entry name" value="Homeodomain-like_sf"/>
</dbReference>
<evidence type="ECO:0000256" key="2">
    <source>
        <dbReference type="ARBA" id="ARBA00023125"/>
    </source>
</evidence>
<dbReference type="Proteomes" id="UP001596150">
    <property type="component" value="Unassembled WGS sequence"/>
</dbReference>
<dbReference type="SUPFAM" id="SSF46689">
    <property type="entry name" value="Homeodomain-like"/>
    <property type="match status" value="1"/>
</dbReference>
<sequence>MTSAETDGQANDKTAARAARRERKRDQSREEILDAARRVLLRHGVGAMTLDAVANEVGMSKTGLYYYFPSKDALVFELVHGVIEAQAKAVQAGVGAAVDGGGALRAIIGGTVESFAPRLDDFRLAFLFGQVAGAGALRWDREQFERIRPLNDLVLGKATEMLGAERAERLPRAAVEPRLMAFLAYLAAIGLLTMKGMVEPMDDPLLYSDEQLVEGFARVFEAAAAAGEGG</sequence>
<feature type="region of interest" description="Disordered" evidence="5">
    <location>
        <begin position="1"/>
        <end position="28"/>
    </location>
</feature>
<evidence type="ECO:0000256" key="4">
    <source>
        <dbReference type="PROSITE-ProRule" id="PRU00335"/>
    </source>
</evidence>
<evidence type="ECO:0000256" key="5">
    <source>
        <dbReference type="SAM" id="MobiDB-lite"/>
    </source>
</evidence>
<keyword evidence="3" id="KW-0804">Transcription</keyword>
<keyword evidence="2 4" id="KW-0238">DNA-binding</keyword>
<feature type="domain" description="HTH tetR-type" evidence="6">
    <location>
        <begin position="26"/>
        <end position="86"/>
    </location>
</feature>
<dbReference type="PANTHER" id="PTHR30055">
    <property type="entry name" value="HTH-TYPE TRANSCRIPTIONAL REGULATOR RUTR"/>
    <property type="match status" value="1"/>
</dbReference>
<feature type="DNA-binding region" description="H-T-H motif" evidence="4">
    <location>
        <begin position="49"/>
        <end position="68"/>
    </location>
</feature>
<gene>
    <name evidence="7" type="ORF">ACFPP9_22565</name>
</gene>
<dbReference type="RefSeq" id="WP_380225318.1">
    <property type="nucleotide sequence ID" value="NZ_JBHSML010000014.1"/>
</dbReference>
<proteinExistence type="predicted"/>
<dbReference type="Gene3D" id="1.10.10.60">
    <property type="entry name" value="Homeodomain-like"/>
    <property type="match status" value="1"/>
</dbReference>
<dbReference type="PANTHER" id="PTHR30055:SF234">
    <property type="entry name" value="HTH-TYPE TRANSCRIPTIONAL REGULATOR BETI"/>
    <property type="match status" value="1"/>
</dbReference>
<dbReference type="EMBL" id="JBHSML010000014">
    <property type="protein sequence ID" value="MFC5518575.1"/>
    <property type="molecule type" value="Genomic_DNA"/>
</dbReference>
<evidence type="ECO:0000313" key="8">
    <source>
        <dbReference type="Proteomes" id="UP001596150"/>
    </source>
</evidence>
<evidence type="ECO:0000256" key="3">
    <source>
        <dbReference type="ARBA" id="ARBA00023163"/>
    </source>
</evidence>
<dbReference type="Gene3D" id="1.10.357.10">
    <property type="entry name" value="Tetracycline Repressor, domain 2"/>
    <property type="match status" value="1"/>
</dbReference>
<keyword evidence="8" id="KW-1185">Reference proteome</keyword>
<evidence type="ECO:0000256" key="1">
    <source>
        <dbReference type="ARBA" id="ARBA00023015"/>
    </source>
</evidence>
<comment type="caution">
    <text evidence="7">The sequence shown here is derived from an EMBL/GenBank/DDBJ whole genome shotgun (WGS) entry which is preliminary data.</text>
</comment>
<name>A0ABW0Q1Y4_9HYPH</name>
<dbReference type="InterPro" id="IPR050109">
    <property type="entry name" value="HTH-type_TetR-like_transc_reg"/>
</dbReference>
<evidence type="ECO:0000313" key="7">
    <source>
        <dbReference type="EMBL" id="MFC5518575.1"/>
    </source>
</evidence>
<organism evidence="7 8">
    <name type="scientific">Kaistia terrae</name>
    <dbReference type="NCBI Taxonomy" id="537017"/>
    <lineage>
        <taxon>Bacteria</taxon>
        <taxon>Pseudomonadati</taxon>
        <taxon>Pseudomonadota</taxon>
        <taxon>Alphaproteobacteria</taxon>
        <taxon>Hyphomicrobiales</taxon>
        <taxon>Kaistiaceae</taxon>
        <taxon>Kaistia</taxon>
    </lineage>
</organism>
<accession>A0ABW0Q1Y4</accession>
<dbReference type="PRINTS" id="PR00455">
    <property type="entry name" value="HTHTETR"/>
</dbReference>
<feature type="compositionally biased region" description="Polar residues" evidence="5">
    <location>
        <begin position="1"/>
        <end position="12"/>
    </location>
</feature>
<dbReference type="PROSITE" id="PS50977">
    <property type="entry name" value="HTH_TETR_2"/>
    <property type="match status" value="1"/>
</dbReference>
<reference evidence="8" key="1">
    <citation type="journal article" date="2019" name="Int. J. Syst. Evol. Microbiol.">
        <title>The Global Catalogue of Microorganisms (GCM) 10K type strain sequencing project: providing services to taxonomists for standard genome sequencing and annotation.</title>
        <authorList>
            <consortium name="The Broad Institute Genomics Platform"/>
            <consortium name="The Broad Institute Genome Sequencing Center for Infectious Disease"/>
            <person name="Wu L."/>
            <person name="Ma J."/>
        </authorList>
    </citation>
    <scope>NUCLEOTIDE SEQUENCE [LARGE SCALE GENOMIC DNA]</scope>
    <source>
        <strain evidence="8">KACC 12633</strain>
    </source>
</reference>
<dbReference type="InterPro" id="IPR001647">
    <property type="entry name" value="HTH_TetR"/>
</dbReference>
<dbReference type="Pfam" id="PF00440">
    <property type="entry name" value="TetR_N"/>
    <property type="match status" value="1"/>
</dbReference>
<keyword evidence="1" id="KW-0805">Transcription regulation</keyword>